<dbReference type="GO" id="GO:0008843">
    <property type="term" value="F:endochitinase activity"/>
    <property type="evidence" value="ECO:0007669"/>
    <property type="project" value="UniProtKB-EC"/>
</dbReference>
<name>A0A9P5XTC0_9AGAR</name>
<dbReference type="SUPFAM" id="SSF51445">
    <property type="entry name" value="(Trans)glycosidases"/>
    <property type="match status" value="1"/>
</dbReference>
<dbReference type="SMART" id="SM00636">
    <property type="entry name" value="Glyco_18"/>
    <property type="match status" value="1"/>
</dbReference>
<keyword evidence="6" id="KW-0624">Polysaccharide degradation</keyword>
<evidence type="ECO:0000256" key="7">
    <source>
        <dbReference type="RuleBase" id="RU000489"/>
    </source>
</evidence>
<evidence type="ECO:0000313" key="11">
    <source>
        <dbReference type="EMBL" id="KAF9455396.1"/>
    </source>
</evidence>
<evidence type="ECO:0000256" key="6">
    <source>
        <dbReference type="ARBA" id="ARBA00023326"/>
    </source>
</evidence>
<dbReference type="GO" id="GO:0006032">
    <property type="term" value="P:chitin catabolic process"/>
    <property type="evidence" value="ECO:0007669"/>
    <property type="project" value="UniProtKB-KW"/>
</dbReference>
<dbReference type="AlphaFoldDB" id="A0A9P5XTC0"/>
<keyword evidence="4" id="KW-0119">Carbohydrate metabolism</keyword>
<dbReference type="EMBL" id="MU150707">
    <property type="protein sequence ID" value="KAF9455396.1"/>
    <property type="molecule type" value="Genomic_DNA"/>
</dbReference>
<evidence type="ECO:0000256" key="3">
    <source>
        <dbReference type="ARBA" id="ARBA00023024"/>
    </source>
</evidence>
<dbReference type="Pfam" id="PF00704">
    <property type="entry name" value="Glyco_hydro_18"/>
    <property type="match status" value="1"/>
</dbReference>
<dbReference type="GO" id="GO:0016020">
    <property type="term" value="C:membrane"/>
    <property type="evidence" value="ECO:0007669"/>
    <property type="project" value="InterPro"/>
</dbReference>
<evidence type="ECO:0000256" key="4">
    <source>
        <dbReference type="ARBA" id="ARBA00023277"/>
    </source>
</evidence>
<dbReference type="PANTHER" id="PTHR11177">
    <property type="entry name" value="CHITINASE"/>
    <property type="match status" value="1"/>
</dbReference>
<accession>A0A9P5XTC0</accession>
<dbReference type="PROSITE" id="PS51910">
    <property type="entry name" value="GH18_2"/>
    <property type="match status" value="1"/>
</dbReference>
<keyword evidence="3" id="KW-0146">Chitin degradation</keyword>
<evidence type="ECO:0000313" key="12">
    <source>
        <dbReference type="Proteomes" id="UP000807353"/>
    </source>
</evidence>
<evidence type="ECO:0000256" key="2">
    <source>
        <dbReference type="ARBA" id="ARBA00022801"/>
    </source>
</evidence>
<organism evidence="11 12">
    <name type="scientific">Collybia nuda</name>
    <dbReference type="NCBI Taxonomy" id="64659"/>
    <lineage>
        <taxon>Eukaryota</taxon>
        <taxon>Fungi</taxon>
        <taxon>Dikarya</taxon>
        <taxon>Basidiomycota</taxon>
        <taxon>Agaricomycotina</taxon>
        <taxon>Agaricomycetes</taxon>
        <taxon>Agaricomycetidae</taxon>
        <taxon>Agaricales</taxon>
        <taxon>Tricholomatineae</taxon>
        <taxon>Clitocybaceae</taxon>
        <taxon>Collybia</taxon>
    </lineage>
</organism>
<evidence type="ECO:0000259" key="10">
    <source>
        <dbReference type="PROSITE" id="PS51910"/>
    </source>
</evidence>
<dbReference type="PROSITE" id="PS01095">
    <property type="entry name" value="GH18_1"/>
    <property type="match status" value="1"/>
</dbReference>
<dbReference type="GO" id="GO:0008061">
    <property type="term" value="F:chitin binding"/>
    <property type="evidence" value="ECO:0007669"/>
    <property type="project" value="InterPro"/>
</dbReference>
<proteinExistence type="inferred from homology"/>
<dbReference type="GO" id="GO:0004930">
    <property type="term" value="F:G protein-coupled receptor activity"/>
    <property type="evidence" value="ECO:0007669"/>
    <property type="project" value="InterPro"/>
</dbReference>
<dbReference type="InterPro" id="IPR001879">
    <property type="entry name" value="GPCR_2_extracellular_dom"/>
</dbReference>
<comment type="caution">
    <text evidence="11">The sequence shown here is derived from an EMBL/GenBank/DDBJ whole genome shotgun (WGS) entry which is preliminary data.</text>
</comment>
<reference evidence="11" key="1">
    <citation type="submission" date="2020-11" db="EMBL/GenBank/DDBJ databases">
        <authorList>
            <consortium name="DOE Joint Genome Institute"/>
            <person name="Ahrendt S."/>
            <person name="Riley R."/>
            <person name="Andreopoulos W."/>
            <person name="Labutti K."/>
            <person name="Pangilinan J."/>
            <person name="Ruiz-Duenas F.J."/>
            <person name="Barrasa J.M."/>
            <person name="Sanchez-Garcia M."/>
            <person name="Camarero S."/>
            <person name="Miyauchi S."/>
            <person name="Serrano A."/>
            <person name="Linde D."/>
            <person name="Babiker R."/>
            <person name="Drula E."/>
            <person name="Ayuso-Fernandez I."/>
            <person name="Pacheco R."/>
            <person name="Padilla G."/>
            <person name="Ferreira P."/>
            <person name="Barriuso J."/>
            <person name="Kellner H."/>
            <person name="Castanera R."/>
            <person name="Alfaro M."/>
            <person name="Ramirez L."/>
            <person name="Pisabarro A.G."/>
            <person name="Kuo A."/>
            <person name="Tritt A."/>
            <person name="Lipzen A."/>
            <person name="He G."/>
            <person name="Yan M."/>
            <person name="Ng V."/>
            <person name="Cullen D."/>
            <person name="Martin F."/>
            <person name="Rosso M.-N."/>
            <person name="Henrissat B."/>
            <person name="Hibbett D."/>
            <person name="Martinez A.T."/>
            <person name="Grigoriev I.V."/>
        </authorList>
    </citation>
    <scope>NUCLEOTIDE SEQUENCE</scope>
    <source>
        <strain evidence="11">CBS 247.69</strain>
    </source>
</reference>
<keyword evidence="12" id="KW-1185">Reference proteome</keyword>
<dbReference type="Gene3D" id="3.10.50.10">
    <property type="match status" value="1"/>
</dbReference>
<dbReference type="PROSITE" id="PS50227">
    <property type="entry name" value="G_PROTEIN_RECEP_F2_3"/>
    <property type="match status" value="1"/>
</dbReference>
<dbReference type="Gene3D" id="3.20.20.80">
    <property type="entry name" value="Glycosidases"/>
    <property type="match status" value="1"/>
</dbReference>
<dbReference type="Proteomes" id="UP000807353">
    <property type="component" value="Unassembled WGS sequence"/>
</dbReference>
<dbReference type="InterPro" id="IPR050314">
    <property type="entry name" value="Glycosyl_Hydrlase_18"/>
</dbReference>
<dbReference type="PANTHER" id="PTHR11177:SF317">
    <property type="entry name" value="CHITINASE 12-RELATED"/>
    <property type="match status" value="1"/>
</dbReference>
<comment type="similarity">
    <text evidence="8">Belongs to the glycosyl hydrolase 18 family.</text>
</comment>
<dbReference type="GO" id="GO:0000272">
    <property type="term" value="P:polysaccharide catabolic process"/>
    <property type="evidence" value="ECO:0007669"/>
    <property type="project" value="UniProtKB-KW"/>
</dbReference>
<comment type="catalytic activity">
    <reaction evidence="1">
        <text>Random endo-hydrolysis of N-acetyl-beta-D-glucosaminide (1-&gt;4)-beta-linkages in chitin and chitodextrins.</text>
        <dbReference type="EC" id="3.2.1.14"/>
    </reaction>
</comment>
<dbReference type="OrthoDB" id="73875at2759"/>
<dbReference type="InterPro" id="IPR001223">
    <property type="entry name" value="Glyco_hydro18_cat"/>
</dbReference>
<evidence type="ECO:0000256" key="5">
    <source>
        <dbReference type="ARBA" id="ARBA00023295"/>
    </source>
</evidence>
<evidence type="ECO:0000259" key="9">
    <source>
        <dbReference type="PROSITE" id="PS50227"/>
    </source>
</evidence>
<dbReference type="InterPro" id="IPR029070">
    <property type="entry name" value="Chitinase_insertion_sf"/>
</dbReference>
<evidence type="ECO:0000256" key="8">
    <source>
        <dbReference type="RuleBase" id="RU004453"/>
    </source>
</evidence>
<protein>
    <submittedName>
        <fullName evidence="11">Glycosyl hydrolases family 18-domain-containing protein</fullName>
    </submittedName>
</protein>
<sequence>MHRRRIRFCTLSKHQNSGNYFHYTLSQLPENINPHLYTHINYAFVFMAENNSVVPHEHNDEELSLRMNKWIHRINPSCTTSVSVGGWSMNDGPSKYTGGVDYTPFFSKMAETAASRSIFIQSAIKFARRLEFDGVDIDWEFIGDPTRGGKSADRANFSALVREMRAAMQAEASSSGKKELMITMAAPAGPDDFKNIDAKTISDYVDWINIMTYDFYGNWENQVENHAPIADTRIPGWSFTSAIDQYLGAGVPPAKLMAGLPLYGRVWTLSDLSNTSPGAPGTAGTAGRCTAEHGYMSYFEIKEVSDAQEGKGVTFEPQDGWQTMPLVTPFVQVFDNQWVGYDDDVSFSAKVGIINDRGLGGAMLWAVDLDTSDAALTRKLLDLYRACPKDGAWPTTSTDEDSIIDCPADSNKPGNTQIRHCNGDGTWGSVDAKGCTSFVVHSLAAQQCIG</sequence>
<dbReference type="InterPro" id="IPR011583">
    <property type="entry name" value="Chitinase_II/V-like_cat"/>
</dbReference>
<dbReference type="InterPro" id="IPR017853">
    <property type="entry name" value="GH"/>
</dbReference>
<feature type="domain" description="GH18" evidence="10">
    <location>
        <begin position="15"/>
        <end position="383"/>
    </location>
</feature>
<dbReference type="SUPFAM" id="SSF54556">
    <property type="entry name" value="Chitinase insertion domain"/>
    <property type="match status" value="1"/>
</dbReference>
<gene>
    <name evidence="11" type="ORF">BDZ94DRAFT_1205775</name>
</gene>
<keyword evidence="5 7" id="KW-0326">Glycosidase</keyword>
<feature type="domain" description="G-protein coupled receptors family 2 profile 1" evidence="9">
    <location>
        <begin position="393"/>
        <end position="439"/>
    </location>
</feature>
<keyword evidence="2 7" id="KW-0378">Hydrolase</keyword>
<dbReference type="InterPro" id="IPR001579">
    <property type="entry name" value="Glyco_hydro_18_chit_AS"/>
</dbReference>
<evidence type="ECO:0000256" key="1">
    <source>
        <dbReference type="ARBA" id="ARBA00000822"/>
    </source>
</evidence>